<evidence type="ECO:0008006" key="3">
    <source>
        <dbReference type="Google" id="ProtNLM"/>
    </source>
</evidence>
<protein>
    <recommendedName>
        <fullName evidence="3">Bacterial Ig-like domain-containing protein</fullName>
    </recommendedName>
</protein>
<dbReference type="EMBL" id="BATJ01000008">
    <property type="protein sequence ID" value="GAD67541.1"/>
    <property type="molecule type" value="Genomic_DNA"/>
</dbReference>
<dbReference type="eggNOG" id="COG2373">
    <property type="taxonomic scope" value="Bacteria"/>
</dbReference>
<accession>U2ZIG1</accession>
<proteinExistence type="predicted"/>
<organism evidence="1 2">
    <name type="scientific">Vibrio proteolyticus NBRC 13287</name>
    <dbReference type="NCBI Taxonomy" id="1219065"/>
    <lineage>
        <taxon>Bacteria</taxon>
        <taxon>Pseudomonadati</taxon>
        <taxon>Pseudomonadota</taxon>
        <taxon>Gammaproteobacteria</taxon>
        <taxon>Vibrionales</taxon>
        <taxon>Vibrionaceae</taxon>
        <taxon>Vibrio</taxon>
    </lineage>
</organism>
<keyword evidence="2" id="KW-1185">Reference proteome</keyword>
<dbReference type="STRING" id="1219065.VPR01S_08_01240"/>
<evidence type="ECO:0000313" key="2">
    <source>
        <dbReference type="Proteomes" id="UP000016570"/>
    </source>
</evidence>
<dbReference type="Proteomes" id="UP000016570">
    <property type="component" value="Unassembled WGS sequence"/>
</dbReference>
<dbReference type="InterPro" id="IPR013783">
    <property type="entry name" value="Ig-like_fold"/>
</dbReference>
<reference evidence="1 2" key="1">
    <citation type="submission" date="2013-09" db="EMBL/GenBank/DDBJ databases">
        <title>Whole genome shotgun sequence of Vibrio proteolyticus NBRC 13287.</title>
        <authorList>
            <person name="Isaki S."/>
            <person name="Hosoyama A."/>
            <person name="Numata M."/>
            <person name="Hashimoto M."/>
            <person name="Hosoyama Y."/>
            <person name="Tsuchikane K."/>
            <person name="Noguchi M."/>
            <person name="Hirakata S."/>
            <person name="Ichikawa N."/>
            <person name="Ohji S."/>
            <person name="Yamazoe A."/>
            <person name="Fujita N."/>
        </authorList>
    </citation>
    <scope>NUCLEOTIDE SEQUENCE [LARGE SCALE GENOMIC DNA]</scope>
    <source>
        <strain evidence="1 2">NBRC 13287</strain>
    </source>
</reference>
<sequence length="2168" mass="231330">MISGNVFDAPVSGATVSVYEYQNGKVGRLLGQTSTNPVGDYLVKIDASTMPLMIKAEGGAYRDPLTKNIVSLSEGKIISMSSVINYTEGTDQTVMVTPLTYQVAGLAEYNIGQGLDASASVDNAISTFISMYGFNVNTTKPIDITTGGQSSFASAGHQYGALLTAYSSYSYDFIKQYPGSDSELTYTSMNLSDIGYRDISADGKLDGRELDSSGLLKDMAFGQSYVTSDLYTQSMAQHVLIVVSDPDLNISGTPVSDYKNFSQHINDLGTNGSGSSVIPPRSETDIDLDPPVVTRLDSDTLKGDDSVDIGLSDAIGVDNVQVMLQWKMKSDSSWSTEFECPVSPAGEYCQLDTSDFKSGPRDTQVKVNVFTLALDALDTDPQDDDPVQARLVVYASDVLGNGYEAQNGVTIDFDWDNIAPVIVVNSADAISSSKTDYTLEGIVKENPAKLSYVQVRLGAQNPTNLECSEINEGSNVWCKFSQIYTTSSFGDSTLFNLTAEDILGNKGQEQFTVYKDDTPPVRILEYPDGVEMNFIVDDNPVSQIYRDTTYDAVTVDESNQYLKIDYAYAVDGIKATLGNINFADFEASTLNDNKIPYVKVTVYDPTNGDIYGTSADKLTLSVEYYRKKNIAGSDYQWISSKETQASTDSKEAGIPHEQLIREEDGRVSEVIYYIPYVKEILGTTFASTTEEYSQKLVIKVRDSSGNVSDKSEVYFKSTFDLPSLKVVTPFINATARIEGLKSINSDFSFLASCNTEQVDSVSGEKALDVAECETQFNPFKYEFFRVVLQSNAGTHYYQWQDSLDAKKSVTFRYGEQDENSQGQQMANIGAYFSGAESGMLYLTELSVYQTGLFDNAWNALEADDKTPQNAASILTDVNTALESQDASFFGFNPALTQYATTDMLNATIPNPPTKPYQHRFLLEALADMAASNSAETDTTDYAKGFYDDFLYDGKANGQGTQGQITIGNRDLSADTYRSELAQSYFNVATTQYQVDASTALKQADLFAMANPSIGSDTVFDSPGESIDKFPPEMRVLPDALQSDGRFISGPGQDYTITGKIASTLSLEDISGIETSNQPPQQAVYWYSHAEPSLRHQATDVEFTLDPSSDAYHHGYHFTLDSESSEYPDVARFEIVGSAQDSRGNATGNTLIMTYYVDNQPPTMTLATTMPEHPGNGESVQVTLTFDEPVSGVEATLAGGNITFTENGASEEWVGNTESPIVLSVGDTTIPLLLKATYSDGIGHTGERVERAVSVTPMVTVNNVTDDNVITEAEATNVVISGSAKGFAVNDKLKVEVTSRDRPEIDRFEQSDVVVQADGNWATAAHNLTSWEQSDIDIRVSGTNSDGIESGVASHVTRYEDSIAPQVNSVDVSPEHPEDQKPVTLSLTFSERVKEVQASVAGVPVAFSVVGDVSQEWEGTTNSSIALVAGQTQVEVQVSRYLDTANNPGNPTPYVQMVNVKPVIELDPIAGGNGIDQSEAESLIISGQARGFAGGELLTVKAQASNSSDHFSVTALVQADGVWATAAQNIRAWPSGDIEVSVSGSNSESVAASSVTESVRYEDTVVPDITGDIQISPQNPVNGSKATITVTFSELVNNVSASLDGVDVIFPNNELATTWTGETASPLILSAGSSAVIAEVKAGYTDVSGNSGAAKSTNVAVKPQLSLSPVAGNDEIDSAEASSVVIEGTGVGFASGDSVTVAVVSTVDPTYSFEDHAEMTADGHWQTAAHNLTAWPVGDVSVNLSASNSPGIDADSVSRLVTRVDTQPPSAISAESQPLNPQFNQAVTLTVKFDEPVTGITAKVGDVNVDFGDTSSASDSWSGTTNAPVSFGADETSIDAVIRDFVDASGNLGAAFSHSIQVTPLIQLNAIAGDDVIDSDESHSVTITGSSKGFKAGDELSVRVMRDTTEEYATQVSVASDGNWNIGSPLDWSSWEVGQLTVLIDGTNLSGSGVAATQVSRAIEIRDTLAPGMTTLNATPENPTENDKVSLALTFDEPVAHLSATVAGKVVDFGDTTELATNWNGVSAEIALPVNATSVTVLIDGYQDSAGNSGQPQTHALEVIPLLTRHPVTGDDIIDATESASVILSGEAKGFLAGDAVEVTVISQLEPDTDHATVAATLNSSGEWITDTPVDMSGWQNGSLDVTVIGTNAAGHAAPSQTETIELAQ</sequence>
<dbReference type="NCBIfam" id="NF032891">
    <property type="entry name" value="tail_200_repeat"/>
    <property type="match status" value="5"/>
</dbReference>
<dbReference type="Gene3D" id="2.60.40.10">
    <property type="entry name" value="Immunoglobulins"/>
    <property type="match status" value="4"/>
</dbReference>
<gene>
    <name evidence="1" type="ORF">VPR01S_08_01240</name>
</gene>
<evidence type="ECO:0000313" key="1">
    <source>
        <dbReference type="EMBL" id="GAD67541.1"/>
    </source>
</evidence>
<comment type="caution">
    <text evidence="1">The sequence shown here is derived from an EMBL/GenBank/DDBJ whole genome shotgun (WGS) entry which is preliminary data.</text>
</comment>
<name>U2ZIG1_VIBPR</name>